<evidence type="ECO:0000313" key="5">
    <source>
        <dbReference type="EMBL" id="MDO7787378.1"/>
    </source>
</evidence>
<comment type="caution">
    <text evidence="5">The sequence shown here is derived from an EMBL/GenBank/DDBJ whole genome shotgun (WGS) entry which is preliminary data.</text>
</comment>
<dbReference type="Proteomes" id="UP001172911">
    <property type="component" value="Unassembled WGS sequence"/>
</dbReference>
<dbReference type="AlphaFoldDB" id="A0AAW7ZDN1"/>
<keyword evidence="3" id="KW-0812">Transmembrane</keyword>
<feature type="region of interest" description="Disordered" evidence="2">
    <location>
        <begin position="102"/>
        <end position="122"/>
    </location>
</feature>
<keyword evidence="1" id="KW-0677">Repeat</keyword>
<evidence type="ECO:0000256" key="3">
    <source>
        <dbReference type="SAM" id="Phobius"/>
    </source>
</evidence>
<dbReference type="SUPFAM" id="SSF49313">
    <property type="entry name" value="Cadherin-like"/>
    <property type="match status" value="1"/>
</dbReference>
<accession>A0AAW7ZDN1</accession>
<evidence type="ECO:0000259" key="4">
    <source>
        <dbReference type="PROSITE" id="PS51272"/>
    </source>
</evidence>
<dbReference type="PROSITE" id="PS51272">
    <property type="entry name" value="SLH"/>
    <property type="match status" value="3"/>
</dbReference>
<name>A0AAW7ZDN1_9FIRM</name>
<feature type="transmembrane region" description="Helical" evidence="3">
    <location>
        <begin position="46"/>
        <end position="64"/>
    </location>
</feature>
<dbReference type="PANTHER" id="PTHR43308">
    <property type="entry name" value="OUTER MEMBRANE PROTEIN ALPHA-RELATED"/>
    <property type="match status" value="1"/>
</dbReference>
<protein>
    <submittedName>
        <fullName evidence="5">S-layer homology domain-containing protein</fullName>
    </submittedName>
</protein>
<sequence length="795" mass="87455">MDAKIYVMIKYNFKEDSKKIKYVLFFENKKGGRHVSMSKLYSRIRSVSIVMSLLLLLNIFSFSITKQVQAEEVGQVIPTEQRGGDTEATSVQQAVYQDDNLDSIDLNQETDNSTGGDPSIEEGTYMETVEETLTEVIEEEEIATYSVIGYIYGITEEDSVKVMLNKGTGEMVVSQDFEIGQVDFSFSNVPAGEYTLCVLINGATAVMKPIKVEDDIRVEDIHVARVFGTIIGLPEGVIASVFLKPENKDIKVMPLRVISNGDITEFTYKVMPGFYHMTIKANDFEDYIAPDVIEVGEGGVILEPIEMVFKLEILTTSLPNGAEGTTYSTELNATGGKVPLSWAITWGTLPEGLTLDTMTGVISGIPAISGDYSFIVTVTDTLGHTYSQTLNLSISNRSTGGSSGGGSGSSGINTGETNASTINTTFTDQQIKEAINLSQGTVTLFAPAGKYSLNITGEQYKLLVDSGKDMVVSMQDVNITLNPGSINLLEGDSLEFRVEGLSDVTAKELVSQSNYQLIGSIFEITVEIKSDEITQKNPLNQSVRVSLPVKSDIWLGESHNWLDVFFYNESDSNWESMQAIHNIDSQELIFITPHFSKYAVLKKPERKFTDVKGHWGEKDIELMAARGIISGYNDDSFRPNANITRAELAILLSRLLGLNEKAINTFNDVSEKDWYYESIAKAFHAGIVSGYDGGYFKPNQYVNREQMAAMISNTIENMGISLGQNDASMELFFDAGSISLWARQSVATTSAMGIVKGIISEEKIKFEPNKNATRAEATVMLARLLDIAEKAKHNL</sequence>
<reference evidence="5" key="1">
    <citation type="journal article" date="2023" name="J. Hazard. Mater.">
        <title>Anaerobic biodegradation of pyrene and benzo[a]pyrene by a new sulfate-reducing Desulforamulus aquiferis strain DSA.</title>
        <authorList>
            <person name="Zhang Z."/>
            <person name="Sun J."/>
            <person name="Gong X."/>
            <person name="Wang C."/>
            <person name="Wang H."/>
        </authorList>
    </citation>
    <scope>NUCLEOTIDE SEQUENCE</scope>
    <source>
        <strain evidence="5">DSA</strain>
    </source>
</reference>
<keyword evidence="3" id="KW-1133">Transmembrane helix</keyword>
<dbReference type="InterPro" id="IPR001119">
    <property type="entry name" value="SLH_dom"/>
</dbReference>
<feature type="region of interest" description="Disordered" evidence="2">
    <location>
        <begin position="397"/>
        <end position="416"/>
    </location>
</feature>
<dbReference type="Pfam" id="PF05345">
    <property type="entry name" value="He_PIG"/>
    <property type="match status" value="1"/>
</dbReference>
<dbReference type="GO" id="GO:0016020">
    <property type="term" value="C:membrane"/>
    <property type="evidence" value="ECO:0007669"/>
    <property type="project" value="InterPro"/>
</dbReference>
<dbReference type="PANTHER" id="PTHR43308:SF5">
    <property type="entry name" value="S-LAYER PROTEIN _ PEPTIDOGLYCAN ENDO-BETA-N-ACETYLGLUCOSAMINIDASE"/>
    <property type="match status" value="1"/>
</dbReference>
<feature type="domain" description="SLH" evidence="4">
    <location>
        <begin position="603"/>
        <end position="666"/>
    </location>
</feature>
<dbReference type="RefSeq" id="WP_304542522.1">
    <property type="nucleotide sequence ID" value="NZ_JARPTC010000013.1"/>
</dbReference>
<organism evidence="5 6">
    <name type="scientific">Desulforamulus aquiferis</name>
    <dbReference type="NCBI Taxonomy" id="1397668"/>
    <lineage>
        <taxon>Bacteria</taxon>
        <taxon>Bacillati</taxon>
        <taxon>Bacillota</taxon>
        <taxon>Clostridia</taxon>
        <taxon>Eubacteriales</taxon>
        <taxon>Peptococcaceae</taxon>
        <taxon>Desulforamulus</taxon>
    </lineage>
</organism>
<gene>
    <name evidence="5" type="ORF">P6N53_09120</name>
</gene>
<keyword evidence="3" id="KW-0472">Membrane</keyword>
<reference evidence="5" key="2">
    <citation type="submission" date="2023-03" db="EMBL/GenBank/DDBJ databases">
        <authorList>
            <person name="Zhang Z."/>
        </authorList>
    </citation>
    <scope>NUCLEOTIDE SEQUENCE</scope>
    <source>
        <strain evidence="5">DSA</strain>
    </source>
</reference>
<evidence type="ECO:0000256" key="2">
    <source>
        <dbReference type="SAM" id="MobiDB-lite"/>
    </source>
</evidence>
<evidence type="ECO:0000256" key="1">
    <source>
        <dbReference type="ARBA" id="ARBA00022737"/>
    </source>
</evidence>
<dbReference type="Gene3D" id="2.60.40.10">
    <property type="entry name" value="Immunoglobulins"/>
    <property type="match status" value="1"/>
</dbReference>
<dbReference type="EMBL" id="JARPTC010000013">
    <property type="protein sequence ID" value="MDO7787378.1"/>
    <property type="molecule type" value="Genomic_DNA"/>
</dbReference>
<dbReference type="InterPro" id="IPR015919">
    <property type="entry name" value="Cadherin-like_sf"/>
</dbReference>
<feature type="compositionally biased region" description="Polar residues" evidence="2">
    <location>
        <begin position="105"/>
        <end position="116"/>
    </location>
</feature>
<dbReference type="GO" id="GO:0005509">
    <property type="term" value="F:calcium ion binding"/>
    <property type="evidence" value="ECO:0007669"/>
    <property type="project" value="InterPro"/>
</dbReference>
<proteinExistence type="predicted"/>
<keyword evidence="6" id="KW-1185">Reference proteome</keyword>
<dbReference type="InterPro" id="IPR051465">
    <property type="entry name" value="Cell_Envelope_Struct_Comp"/>
</dbReference>
<evidence type="ECO:0000313" key="6">
    <source>
        <dbReference type="Proteomes" id="UP001172911"/>
    </source>
</evidence>
<feature type="domain" description="SLH" evidence="4">
    <location>
        <begin position="667"/>
        <end position="725"/>
    </location>
</feature>
<dbReference type="InterPro" id="IPR013783">
    <property type="entry name" value="Ig-like_fold"/>
</dbReference>
<feature type="domain" description="SLH" evidence="4">
    <location>
        <begin position="729"/>
        <end position="795"/>
    </location>
</feature>
<dbReference type="Pfam" id="PF00395">
    <property type="entry name" value="SLH"/>
    <property type="match status" value="3"/>
</dbReference>